<proteinExistence type="predicted"/>
<dbReference type="Proteomes" id="UP000824533">
    <property type="component" value="Linkage Group LG09"/>
</dbReference>
<keyword evidence="2" id="KW-1185">Reference proteome</keyword>
<evidence type="ECO:0000313" key="2">
    <source>
        <dbReference type="Proteomes" id="UP000824533"/>
    </source>
</evidence>
<comment type="caution">
    <text evidence="1">The sequence shown here is derived from an EMBL/GenBank/DDBJ whole genome shotgun (WGS) entry which is preliminary data.</text>
</comment>
<sequence length="444" mass="51538">MEENVALDSSKQKKFVKSIKGIKKLIQKNEQKAAVVKPLVNLKSKEDLVQEGKKIKKRKFPRGLVYLSHIPHGFYEHQMTQYFKQFGVVTNARVIRSKRTGRSKGFAFVEFKEPSVAEIVAETMNNYLMGKRLIKAAYIPPEKQRRKAMRKHWNDINNPANNLRMEMKKKFNTDKDEQGELKKARKLLSNLNKTKKKLKEIGINYDFFMPVDIPEAILETMIKIEKVEENSQEDEDQKITTKKNKKIKAENSKEETKKLNSDVVKESKLRNIEANKKENSKVNDTKNKKVEEKQKKGKNKEQKSKLVLDDNKQQQKNKESKLNDSGIKPMGDFVKVGQYSDDDDSSLEFDSDEYEKMMGSDDEFDSDDHSDDSEGDEDVDDESQKEEESFAILPPAKNNLLQNKKQNKKMKRKAAQNQVSSLKKPKFEKQKSQKQVKKPIKVKK</sequence>
<dbReference type="EMBL" id="CM034395">
    <property type="protein sequence ID" value="KAJ0178687.1"/>
    <property type="molecule type" value="Genomic_DNA"/>
</dbReference>
<protein>
    <submittedName>
        <fullName evidence="1">Uncharacterized protein</fullName>
    </submittedName>
</protein>
<evidence type="ECO:0000313" key="1">
    <source>
        <dbReference type="EMBL" id="KAJ0178687.1"/>
    </source>
</evidence>
<organism evidence="1 2">
    <name type="scientific">Dendrolimus kikuchii</name>
    <dbReference type="NCBI Taxonomy" id="765133"/>
    <lineage>
        <taxon>Eukaryota</taxon>
        <taxon>Metazoa</taxon>
        <taxon>Ecdysozoa</taxon>
        <taxon>Arthropoda</taxon>
        <taxon>Hexapoda</taxon>
        <taxon>Insecta</taxon>
        <taxon>Pterygota</taxon>
        <taxon>Neoptera</taxon>
        <taxon>Endopterygota</taxon>
        <taxon>Lepidoptera</taxon>
        <taxon>Glossata</taxon>
        <taxon>Ditrysia</taxon>
        <taxon>Bombycoidea</taxon>
        <taxon>Lasiocampidae</taxon>
        <taxon>Dendrolimus</taxon>
    </lineage>
</organism>
<accession>A0ACC1D5J5</accession>
<gene>
    <name evidence="1" type="ORF">K1T71_005462</name>
</gene>
<name>A0ACC1D5J5_9NEOP</name>
<reference evidence="1 2" key="1">
    <citation type="journal article" date="2021" name="Front. Genet.">
        <title>Chromosome-Level Genome Assembly Reveals Significant Gene Expansion in the Toll and IMD Signaling Pathways of Dendrolimus kikuchii.</title>
        <authorList>
            <person name="Zhou J."/>
            <person name="Wu P."/>
            <person name="Xiong Z."/>
            <person name="Liu N."/>
            <person name="Zhao N."/>
            <person name="Ji M."/>
            <person name="Qiu Y."/>
            <person name="Yang B."/>
        </authorList>
    </citation>
    <scope>NUCLEOTIDE SEQUENCE [LARGE SCALE GENOMIC DNA]</scope>
    <source>
        <tissue evidence="1">Thorax excepted</tissue>
    </source>
</reference>